<dbReference type="InterPro" id="IPR003661">
    <property type="entry name" value="HisK_dim/P_dom"/>
</dbReference>
<name>A0ABU8PXM8_9GAMM</name>
<keyword evidence="14 16" id="KW-0472">Membrane</keyword>
<reference evidence="19 20" key="1">
    <citation type="submission" date="2023-12" db="EMBL/GenBank/DDBJ databases">
        <title>Gut-associated functions are favored during microbiome assembly across C. elegans life.</title>
        <authorList>
            <person name="Zimmermann J."/>
        </authorList>
    </citation>
    <scope>NUCLEOTIDE SEQUENCE [LARGE SCALE GENOMIC DNA]</scope>
    <source>
        <strain evidence="19 20">BIGb0393</strain>
    </source>
</reference>
<accession>A0ABU8PXM8</accession>
<dbReference type="SUPFAM" id="SSF47384">
    <property type="entry name" value="Homodimeric domain of signal transducing histidine kinase"/>
    <property type="match status" value="1"/>
</dbReference>
<dbReference type="GO" id="GO:0005524">
    <property type="term" value="F:ATP binding"/>
    <property type="evidence" value="ECO:0007669"/>
    <property type="project" value="UniProtKB-KW"/>
</dbReference>
<gene>
    <name evidence="19" type="ORF">WH298_18925</name>
</gene>
<dbReference type="SMART" id="SM00304">
    <property type="entry name" value="HAMP"/>
    <property type="match status" value="1"/>
</dbReference>
<evidence type="ECO:0000256" key="13">
    <source>
        <dbReference type="ARBA" id="ARBA00023012"/>
    </source>
</evidence>
<evidence type="ECO:0000256" key="8">
    <source>
        <dbReference type="ARBA" id="ARBA00022692"/>
    </source>
</evidence>
<evidence type="ECO:0000313" key="20">
    <source>
        <dbReference type="Proteomes" id="UP001362100"/>
    </source>
</evidence>
<evidence type="ECO:0000259" key="17">
    <source>
        <dbReference type="PROSITE" id="PS50109"/>
    </source>
</evidence>
<feature type="domain" description="Histidine kinase" evidence="17">
    <location>
        <begin position="250"/>
        <end position="452"/>
    </location>
</feature>
<keyword evidence="5" id="KW-0997">Cell inner membrane</keyword>
<dbReference type="InterPro" id="IPR003660">
    <property type="entry name" value="HAMP_dom"/>
</dbReference>
<dbReference type="InterPro" id="IPR036890">
    <property type="entry name" value="HATPase_C_sf"/>
</dbReference>
<evidence type="ECO:0000256" key="9">
    <source>
        <dbReference type="ARBA" id="ARBA00022741"/>
    </source>
</evidence>
<evidence type="ECO:0000313" key="19">
    <source>
        <dbReference type="EMBL" id="MEJ5047257.1"/>
    </source>
</evidence>
<keyword evidence="9" id="KW-0547">Nucleotide-binding</keyword>
<evidence type="ECO:0000256" key="14">
    <source>
        <dbReference type="ARBA" id="ARBA00023136"/>
    </source>
</evidence>
<dbReference type="Gene3D" id="1.10.287.130">
    <property type="match status" value="1"/>
</dbReference>
<feature type="transmembrane region" description="Helical" evidence="16">
    <location>
        <begin position="169"/>
        <end position="190"/>
    </location>
</feature>
<dbReference type="SMART" id="SM00387">
    <property type="entry name" value="HATPase_c"/>
    <property type="match status" value="1"/>
</dbReference>
<dbReference type="InterPro" id="IPR003594">
    <property type="entry name" value="HATPase_dom"/>
</dbReference>
<dbReference type="SUPFAM" id="SSF55874">
    <property type="entry name" value="ATPase domain of HSP90 chaperone/DNA topoisomerase II/histidine kinase"/>
    <property type="match status" value="1"/>
</dbReference>
<dbReference type="CDD" id="cd06225">
    <property type="entry name" value="HAMP"/>
    <property type="match status" value="1"/>
</dbReference>
<dbReference type="PROSITE" id="PS50885">
    <property type="entry name" value="HAMP"/>
    <property type="match status" value="1"/>
</dbReference>
<dbReference type="InterPro" id="IPR050980">
    <property type="entry name" value="2C_sensor_his_kinase"/>
</dbReference>
<sequence length="454" mass="50270">MMQKLRTLLPTRMMSQLACLMILALLFANLAAVTATQFLGNLLSPAMRNIAVERLVLAYHESLSGGENFSLTRADGARFWLAAHPEVLGFSMREEEQRLRDSLMSQLALSHPASVTLQLESADGGLARRHIFSAARHQPLRLRATLALPDGRFFNSVQSVMPAYEWTQLLSFSLPIVSVPLLLLSLYFIYRVVRPIRRLATAAEAISRGEGSSTLPLSGPQESRELTQAFNLMQLRLARHLDSRTRMLAAMSHDLNTPITELRLQVELMPDGDAREDMLESLNELRAMVSETLHFIRGDVQQELPQRCNLSQMLDELTRRYLSLGKRVRWQGEPHSELMCRPLAIKRALSNLIENALLYGGEAEVTLIHHPGWVRIEVLDQGAGLPTEQLAQACEPFVRFSETARADNTAGGGLGLGLAIAQSNIHAHGGELILANRPPAGLCATVMLPDGVRS</sequence>
<evidence type="ECO:0000256" key="10">
    <source>
        <dbReference type="ARBA" id="ARBA00022777"/>
    </source>
</evidence>
<feature type="domain" description="HAMP" evidence="18">
    <location>
        <begin position="190"/>
        <end position="242"/>
    </location>
</feature>
<keyword evidence="6" id="KW-0597">Phosphoprotein</keyword>
<evidence type="ECO:0000256" key="16">
    <source>
        <dbReference type="SAM" id="Phobius"/>
    </source>
</evidence>
<keyword evidence="10" id="KW-0418">Kinase</keyword>
<evidence type="ECO:0000256" key="7">
    <source>
        <dbReference type="ARBA" id="ARBA00022679"/>
    </source>
</evidence>
<keyword evidence="8 16" id="KW-0812">Transmembrane</keyword>
<evidence type="ECO:0000256" key="6">
    <source>
        <dbReference type="ARBA" id="ARBA00022553"/>
    </source>
</evidence>
<evidence type="ECO:0000256" key="2">
    <source>
        <dbReference type="ARBA" id="ARBA00004429"/>
    </source>
</evidence>
<dbReference type="InterPro" id="IPR004358">
    <property type="entry name" value="Sig_transdc_His_kin-like_C"/>
</dbReference>
<evidence type="ECO:0000259" key="18">
    <source>
        <dbReference type="PROSITE" id="PS50885"/>
    </source>
</evidence>
<keyword evidence="4" id="KW-1003">Cell membrane</keyword>
<keyword evidence="20" id="KW-1185">Reference proteome</keyword>
<dbReference type="Pfam" id="PF00672">
    <property type="entry name" value="HAMP"/>
    <property type="match status" value="1"/>
</dbReference>
<dbReference type="Proteomes" id="UP001362100">
    <property type="component" value="Unassembled WGS sequence"/>
</dbReference>
<evidence type="ECO:0000256" key="11">
    <source>
        <dbReference type="ARBA" id="ARBA00022840"/>
    </source>
</evidence>
<dbReference type="Gene3D" id="3.30.565.10">
    <property type="entry name" value="Histidine kinase-like ATPase, C-terminal domain"/>
    <property type="match status" value="1"/>
</dbReference>
<evidence type="ECO:0000256" key="4">
    <source>
        <dbReference type="ARBA" id="ARBA00022475"/>
    </source>
</evidence>
<comment type="catalytic activity">
    <reaction evidence="1">
        <text>ATP + protein L-histidine = ADP + protein N-phospho-L-histidine.</text>
        <dbReference type="EC" id="2.7.13.3"/>
    </reaction>
</comment>
<organism evidence="19 20">
    <name type="scientific">Pantoea nemavictus</name>
    <dbReference type="NCBI Taxonomy" id="2726955"/>
    <lineage>
        <taxon>Bacteria</taxon>
        <taxon>Pseudomonadati</taxon>
        <taxon>Pseudomonadota</taxon>
        <taxon>Gammaproteobacteria</taxon>
        <taxon>Enterobacterales</taxon>
        <taxon>Erwiniaceae</taxon>
        <taxon>Pantoea</taxon>
    </lineage>
</organism>
<keyword evidence="11 19" id="KW-0067">ATP-binding</keyword>
<evidence type="ECO:0000256" key="1">
    <source>
        <dbReference type="ARBA" id="ARBA00000085"/>
    </source>
</evidence>
<dbReference type="PRINTS" id="PR00344">
    <property type="entry name" value="BCTRLSENSOR"/>
</dbReference>
<protein>
    <recommendedName>
        <fullName evidence="15">Sensor histidine kinase EnvZ</fullName>
        <ecNumber evidence="3">2.7.13.3</ecNumber>
    </recommendedName>
</protein>
<evidence type="ECO:0000256" key="3">
    <source>
        <dbReference type="ARBA" id="ARBA00012438"/>
    </source>
</evidence>
<keyword evidence="12 16" id="KW-1133">Transmembrane helix</keyword>
<dbReference type="EMBL" id="JBBGZW010000001">
    <property type="protein sequence ID" value="MEJ5047257.1"/>
    <property type="molecule type" value="Genomic_DNA"/>
</dbReference>
<dbReference type="InterPro" id="IPR036097">
    <property type="entry name" value="HisK_dim/P_sf"/>
</dbReference>
<dbReference type="Pfam" id="PF00512">
    <property type="entry name" value="HisKA"/>
    <property type="match status" value="1"/>
</dbReference>
<evidence type="ECO:0000256" key="5">
    <source>
        <dbReference type="ARBA" id="ARBA00022519"/>
    </source>
</evidence>
<evidence type="ECO:0000256" key="15">
    <source>
        <dbReference type="ARBA" id="ARBA00041011"/>
    </source>
</evidence>
<dbReference type="PANTHER" id="PTHR44936">
    <property type="entry name" value="SENSOR PROTEIN CREC"/>
    <property type="match status" value="1"/>
</dbReference>
<dbReference type="EC" id="2.7.13.3" evidence="3"/>
<dbReference type="PROSITE" id="PS50109">
    <property type="entry name" value="HIS_KIN"/>
    <property type="match status" value="1"/>
</dbReference>
<comment type="subcellular location">
    <subcellularLocation>
        <location evidence="2">Cell inner membrane</location>
        <topology evidence="2">Multi-pass membrane protein</topology>
    </subcellularLocation>
</comment>
<dbReference type="Pfam" id="PF02518">
    <property type="entry name" value="HATPase_c"/>
    <property type="match status" value="1"/>
</dbReference>
<dbReference type="InterPro" id="IPR005467">
    <property type="entry name" value="His_kinase_dom"/>
</dbReference>
<dbReference type="PANTHER" id="PTHR44936:SF5">
    <property type="entry name" value="SENSOR HISTIDINE KINASE ENVZ"/>
    <property type="match status" value="1"/>
</dbReference>
<dbReference type="SUPFAM" id="SSF158472">
    <property type="entry name" value="HAMP domain-like"/>
    <property type="match status" value="1"/>
</dbReference>
<proteinExistence type="predicted"/>
<comment type="caution">
    <text evidence="19">The sequence shown here is derived from an EMBL/GenBank/DDBJ whole genome shotgun (WGS) entry which is preliminary data.</text>
</comment>
<keyword evidence="7" id="KW-0808">Transferase</keyword>
<dbReference type="RefSeq" id="WP_202883438.1">
    <property type="nucleotide sequence ID" value="NZ_JACAWY010000001.1"/>
</dbReference>
<evidence type="ECO:0000256" key="12">
    <source>
        <dbReference type="ARBA" id="ARBA00022989"/>
    </source>
</evidence>
<dbReference type="SMART" id="SM00388">
    <property type="entry name" value="HisKA"/>
    <property type="match status" value="1"/>
</dbReference>
<dbReference type="CDD" id="cd00075">
    <property type="entry name" value="HATPase"/>
    <property type="match status" value="1"/>
</dbReference>
<keyword evidence="13" id="KW-0902">Two-component regulatory system</keyword>
<dbReference type="CDD" id="cd00082">
    <property type="entry name" value="HisKA"/>
    <property type="match status" value="1"/>
</dbReference>